<evidence type="ECO:0000256" key="1">
    <source>
        <dbReference type="SAM" id="SignalP"/>
    </source>
</evidence>
<feature type="chain" id="PRO_5024313184" evidence="1">
    <location>
        <begin position="19"/>
        <end position="354"/>
    </location>
</feature>
<dbReference type="AlphaFoldDB" id="A0A5N4A400"/>
<dbReference type="PANTHER" id="PTHR31649">
    <property type="entry name" value="AGAP009604-PA"/>
    <property type="match status" value="1"/>
</dbReference>
<reference evidence="2 3" key="1">
    <citation type="journal article" date="2018" name="Elife">
        <title>Firefly genomes illuminate parallel origins of bioluminescence in beetles.</title>
        <authorList>
            <person name="Fallon T.R."/>
            <person name="Lower S.E."/>
            <person name="Chang C.H."/>
            <person name="Bessho-Uehara M."/>
            <person name="Martin G.J."/>
            <person name="Bewick A.J."/>
            <person name="Behringer M."/>
            <person name="Debat H.J."/>
            <person name="Wong I."/>
            <person name="Day J.C."/>
            <person name="Suvorov A."/>
            <person name="Silva C.J."/>
            <person name="Stanger-Hall K.F."/>
            <person name="Hall D.W."/>
            <person name="Schmitz R.J."/>
            <person name="Nelson D.R."/>
            <person name="Lewis S.M."/>
            <person name="Shigenobu S."/>
            <person name="Bybee S.M."/>
            <person name="Larracuente A.M."/>
            <person name="Oba Y."/>
            <person name="Weng J.K."/>
        </authorList>
    </citation>
    <scope>NUCLEOTIDE SEQUENCE [LARGE SCALE GENOMIC DNA]</scope>
    <source>
        <strain evidence="2">1611_PpyrPB1</strain>
        <tissue evidence="2">Whole body</tissue>
    </source>
</reference>
<evidence type="ECO:0000313" key="2">
    <source>
        <dbReference type="EMBL" id="KAB0792022.1"/>
    </source>
</evidence>
<keyword evidence="3" id="KW-1185">Reference proteome</keyword>
<gene>
    <name evidence="2" type="ORF">PPYR_13983</name>
</gene>
<keyword evidence="1" id="KW-0732">Signal</keyword>
<name>A0A5N4A400_PHOPY</name>
<organism evidence="2 3">
    <name type="scientific">Photinus pyralis</name>
    <name type="common">Common eastern firefly</name>
    <name type="synonym">Lampyris pyralis</name>
    <dbReference type="NCBI Taxonomy" id="7054"/>
    <lineage>
        <taxon>Eukaryota</taxon>
        <taxon>Metazoa</taxon>
        <taxon>Ecdysozoa</taxon>
        <taxon>Arthropoda</taxon>
        <taxon>Hexapoda</taxon>
        <taxon>Insecta</taxon>
        <taxon>Pterygota</taxon>
        <taxon>Neoptera</taxon>
        <taxon>Endopterygota</taxon>
        <taxon>Coleoptera</taxon>
        <taxon>Polyphaga</taxon>
        <taxon>Elateriformia</taxon>
        <taxon>Elateroidea</taxon>
        <taxon>Lampyridae</taxon>
        <taxon>Lampyrinae</taxon>
        <taxon>Photinus</taxon>
    </lineage>
</organism>
<dbReference type="InterPro" id="IPR006616">
    <property type="entry name" value="DM9_repeat"/>
</dbReference>
<evidence type="ECO:0000313" key="3">
    <source>
        <dbReference type="Proteomes" id="UP000327044"/>
    </source>
</evidence>
<dbReference type="InParanoid" id="A0A5N4A400"/>
<accession>A0A5N4A400</accession>
<proteinExistence type="predicted"/>
<dbReference type="EMBL" id="VVIM01000010">
    <property type="protein sequence ID" value="KAB0792022.1"/>
    <property type="molecule type" value="Genomic_DNA"/>
</dbReference>
<dbReference type="PANTHER" id="PTHR31649:SF10">
    <property type="entry name" value="IP19903P-RELATED"/>
    <property type="match status" value="1"/>
</dbReference>
<sequence length="354" mass="39528">MLFLATAVIFSSASFAQGYSFGYYWRDFNGTVSPDAFPGGMDAKNQPVYVALAYDKYLIAAQIFTNDNNAYYSYGALEHGVKINNKILCTEYPEQFEWIPTDANALKKITDKYLLKGGWEPNLTLYIGRAKYGNEVLVGKVLADSTIDGLYFTRNGKTLHTKTFDVLSFKSNQFKGILGVRSATAVILSSASFAQGGPSGYYWRDFDGTVPPDAFPGGVDANNRPIYIAQVYAKNILMPAKIYFNDNTAYYEYGNKELGEKDNVMILCTEHPEKFEWISTEGKSIRNITGKHLVIGGYQEEKSATYIGRTRIGGEVVVSKVVIYTPARAEYDALYLISKGVQHHVFSFDVLTFQ</sequence>
<dbReference type="Proteomes" id="UP000327044">
    <property type="component" value="Unassembled WGS sequence"/>
</dbReference>
<feature type="signal peptide" evidence="1">
    <location>
        <begin position="1"/>
        <end position="18"/>
    </location>
</feature>
<dbReference type="SMART" id="SM00696">
    <property type="entry name" value="DM9"/>
    <property type="match status" value="2"/>
</dbReference>
<dbReference type="Pfam" id="PF11901">
    <property type="entry name" value="DM9"/>
    <property type="match status" value="2"/>
</dbReference>
<protein>
    <submittedName>
        <fullName evidence="2">Uncharacterized protein</fullName>
    </submittedName>
</protein>
<comment type="caution">
    <text evidence="2">The sequence shown here is derived from an EMBL/GenBank/DDBJ whole genome shotgun (WGS) entry which is preliminary data.</text>
</comment>